<keyword evidence="4" id="KW-0997">Cell inner membrane</keyword>
<comment type="similarity">
    <text evidence="8">Belongs to the TRAP transporter small permease family.</text>
</comment>
<reference evidence="11" key="2">
    <citation type="submission" date="2021-09" db="EMBL/GenBank/DDBJ databases">
        <authorList>
            <person name="Gilroy R."/>
        </authorList>
    </citation>
    <scope>NUCLEOTIDE SEQUENCE</scope>
    <source>
        <strain evidence="11">CHK171-7178</strain>
    </source>
</reference>
<feature type="transmembrane region" description="Helical" evidence="9">
    <location>
        <begin position="12"/>
        <end position="32"/>
    </location>
</feature>
<feature type="domain" description="Tripartite ATP-independent periplasmic transporters DctQ component" evidence="10">
    <location>
        <begin position="23"/>
        <end position="149"/>
    </location>
</feature>
<keyword evidence="7 9" id="KW-0472">Membrane</keyword>
<evidence type="ECO:0000256" key="6">
    <source>
        <dbReference type="ARBA" id="ARBA00022989"/>
    </source>
</evidence>
<dbReference type="AlphaFoldDB" id="A0A921KBX8"/>
<dbReference type="GO" id="GO:0015740">
    <property type="term" value="P:C4-dicarboxylate transport"/>
    <property type="evidence" value="ECO:0007669"/>
    <property type="project" value="TreeGrafter"/>
</dbReference>
<evidence type="ECO:0000256" key="8">
    <source>
        <dbReference type="ARBA" id="ARBA00038436"/>
    </source>
</evidence>
<gene>
    <name evidence="11" type="ORF">K8V56_03615</name>
</gene>
<feature type="transmembrane region" description="Helical" evidence="9">
    <location>
        <begin position="93"/>
        <end position="115"/>
    </location>
</feature>
<keyword evidence="6 9" id="KW-1133">Transmembrane helix</keyword>
<evidence type="ECO:0000256" key="1">
    <source>
        <dbReference type="ARBA" id="ARBA00004429"/>
    </source>
</evidence>
<feature type="transmembrane region" description="Helical" evidence="9">
    <location>
        <begin position="52"/>
        <end position="72"/>
    </location>
</feature>
<dbReference type="GO" id="GO:0005886">
    <property type="term" value="C:plasma membrane"/>
    <property type="evidence" value="ECO:0007669"/>
    <property type="project" value="UniProtKB-SubCell"/>
</dbReference>
<name>A0A921KBX8_SPOPS</name>
<organism evidence="11 12">
    <name type="scientific">Sporosarcina psychrophila</name>
    <name type="common">Bacillus psychrophilus</name>
    <dbReference type="NCBI Taxonomy" id="1476"/>
    <lineage>
        <taxon>Bacteria</taxon>
        <taxon>Bacillati</taxon>
        <taxon>Bacillota</taxon>
        <taxon>Bacilli</taxon>
        <taxon>Bacillales</taxon>
        <taxon>Caryophanaceae</taxon>
        <taxon>Sporosarcina</taxon>
    </lineage>
</organism>
<dbReference type="Pfam" id="PF04290">
    <property type="entry name" value="DctQ"/>
    <property type="match status" value="1"/>
</dbReference>
<keyword evidence="2" id="KW-0813">Transport</keyword>
<evidence type="ECO:0000256" key="4">
    <source>
        <dbReference type="ARBA" id="ARBA00022519"/>
    </source>
</evidence>
<evidence type="ECO:0000313" key="11">
    <source>
        <dbReference type="EMBL" id="HJF30852.1"/>
    </source>
</evidence>
<accession>A0A921KBX8</accession>
<feature type="transmembrane region" description="Helical" evidence="9">
    <location>
        <begin position="127"/>
        <end position="149"/>
    </location>
</feature>
<evidence type="ECO:0000256" key="2">
    <source>
        <dbReference type="ARBA" id="ARBA00022448"/>
    </source>
</evidence>
<evidence type="ECO:0000256" key="7">
    <source>
        <dbReference type="ARBA" id="ARBA00023136"/>
    </source>
</evidence>
<dbReference type="EMBL" id="DYWT01000060">
    <property type="protein sequence ID" value="HJF30852.1"/>
    <property type="molecule type" value="Genomic_DNA"/>
</dbReference>
<dbReference type="InterPro" id="IPR007387">
    <property type="entry name" value="TRAP_DctQ"/>
</dbReference>
<evidence type="ECO:0000256" key="3">
    <source>
        <dbReference type="ARBA" id="ARBA00022475"/>
    </source>
</evidence>
<keyword evidence="3" id="KW-1003">Cell membrane</keyword>
<proteinExistence type="inferred from homology"/>
<evidence type="ECO:0000259" key="10">
    <source>
        <dbReference type="Pfam" id="PF04290"/>
    </source>
</evidence>
<evidence type="ECO:0000256" key="9">
    <source>
        <dbReference type="SAM" id="Phobius"/>
    </source>
</evidence>
<dbReference type="PANTHER" id="PTHR35011:SF2">
    <property type="entry name" value="2,3-DIKETO-L-GULONATE TRAP TRANSPORTER SMALL PERMEASE PROTEIN YIAM"/>
    <property type="match status" value="1"/>
</dbReference>
<sequence length="167" mass="18858">MEIIKNALDKILATICTILFSGMVVLVTWQVITRFFFNNPSAISEELAKYGFVWLVLFGAAFVFGENGHMAIDFIKDKFPRTLQMITEVFIEVVIFAFSALILVKGGFAATSLAWNQMNASLNLPMGYLYLAIPLSGIFTMYYCVYNIYIISKKKKPLEEINLHEGS</sequence>
<comment type="subcellular location">
    <subcellularLocation>
        <location evidence="1">Cell inner membrane</location>
        <topology evidence="1">Multi-pass membrane protein</topology>
    </subcellularLocation>
</comment>
<comment type="caution">
    <text evidence="11">The sequence shown here is derived from an EMBL/GenBank/DDBJ whole genome shotgun (WGS) entry which is preliminary data.</text>
</comment>
<keyword evidence="5 9" id="KW-0812">Transmembrane</keyword>
<protein>
    <submittedName>
        <fullName evidence="11">TRAP transporter small permease</fullName>
    </submittedName>
</protein>
<evidence type="ECO:0000313" key="12">
    <source>
        <dbReference type="Proteomes" id="UP000698173"/>
    </source>
</evidence>
<reference evidence="11" key="1">
    <citation type="journal article" date="2021" name="PeerJ">
        <title>Extensive microbial diversity within the chicken gut microbiome revealed by metagenomics and culture.</title>
        <authorList>
            <person name="Gilroy R."/>
            <person name="Ravi A."/>
            <person name="Getino M."/>
            <person name="Pursley I."/>
            <person name="Horton D.L."/>
            <person name="Alikhan N.F."/>
            <person name="Baker D."/>
            <person name="Gharbi K."/>
            <person name="Hall N."/>
            <person name="Watson M."/>
            <person name="Adriaenssens E.M."/>
            <person name="Foster-Nyarko E."/>
            <person name="Jarju S."/>
            <person name="Secka A."/>
            <person name="Antonio M."/>
            <person name="Oren A."/>
            <person name="Chaudhuri R.R."/>
            <person name="La Ragione R."/>
            <person name="Hildebrand F."/>
            <person name="Pallen M.J."/>
        </authorList>
    </citation>
    <scope>NUCLEOTIDE SEQUENCE</scope>
    <source>
        <strain evidence="11">CHK171-7178</strain>
    </source>
</reference>
<dbReference type="Proteomes" id="UP000698173">
    <property type="component" value="Unassembled WGS sequence"/>
</dbReference>
<evidence type="ECO:0000256" key="5">
    <source>
        <dbReference type="ARBA" id="ARBA00022692"/>
    </source>
</evidence>
<dbReference type="GO" id="GO:0022857">
    <property type="term" value="F:transmembrane transporter activity"/>
    <property type="evidence" value="ECO:0007669"/>
    <property type="project" value="TreeGrafter"/>
</dbReference>
<dbReference type="InterPro" id="IPR055348">
    <property type="entry name" value="DctQ"/>
</dbReference>
<dbReference type="PANTHER" id="PTHR35011">
    <property type="entry name" value="2,3-DIKETO-L-GULONATE TRAP TRANSPORTER SMALL PERMEASE PROTEIN YIAM"/>
    <property type="match status" value="1"/>
</dbReference>